<feature type="signal peptide" evidence="6">
    <location>
        <begin position="1"/>
        <end position="23"/>
    </location>
</feature>
<keyword evidence="4 5" id="KW-0464">Manganese</keyword>
<dbReference type="Pfam" id="PF07687">
    <property type="entry name" value="M20_dimer"/>
    <property type="match status" value="1"/>
</dbReference>
<dbReference type="Pfam" id="PF01546">
    <property type="entry name" value="Peptidase_M20"/>
    <property type="match status" value="1"/>
</dbReference>
<dbReference type="CDD" id="cd08017">
    <property type="entry name" value="M20_IAA_Hyd"/>
    <property type="match status" value="1"/>
</dbReference>
<comment type="caution">
    <text evidence="8">The sequence shown here is derived from an EMBL/GenBank/DDBJ whole genome shotgun (WGS) entry which is preliminary data.</text>
</comment>
<sequence length="445" mass="48521">MGFFWSLTMIIIYHLFTATLISSVTSLSSNNLSPTPTEFLNFAKKREVFDWMVGIRRELHENPELLYEEFQTSELIRRELDILGVSYKSPVAVTGVVGYIGTGRPPFVAIRADMDALPIQELVEWEHKSKVPGKMHACGHDAHVTMVLGAAKILKEHEKDIQGTVVLVFQPAEEGGAGAQKIIDAGALENVSAIFGLHVLPNIPIGEVGSGSGPIMAGSGRFEAVISGKGGHAAFPQDSIDPILAASNVIVSLQHLVSREADPLDSQVVTIAYFQGGGAFNVIPDSVNIGGTFRAFSKQSFMQLKQRIEQVITGQAAVQRCNATINFFQEKHPFYPPTINDGKLHEHFQQVAGDMLGEKKVNDDKPVMGAEDFSFYQEVIPGYFFSLGMEDASLGPLEHLHSPNFRVNEDALPYGAALHASLATSYLLKFQQDVKVAEGAGRDEL</sequence>
<comment type="cofactor">
    <cofactor evidence="5">
        <name>Mn(2+)</name>
        <dbReference type="ChEBI" id="CHEBI:29035"/>
    </cofactor>
    <text evidence="5">The Mn(2+) ion enhances activity.</text>
</comment>
<dbReference type="InterPro" id="IPR002933">
    <property type="entry name" value="Peptidase_M20"/>
</dbReference>
<dbReference type="GO" id="GO:0010179">
    <property type="term" value="F:IAA-Ala conjugate hydrolase activity"/>
    <property type="evidence" value="ECO:0007669"/>
    <property type="project" value="TreeGrafter"/>
</dbReference>
<dbReference type="InterPro" id="IPR036264">
    <property type="entry name" value="Bact_exopeptidase_dim_dom"/>
</dbReference>
<evidence type="ECO:0000256" key="6">
    <source>
        <dbReference type="SAM" id="SignalP"/>
    </source>
</evidence>
<dbReference type="Gene3D" id="3.30.70.360">
    <property type="match status" value="1"/>
</dbReference>
<dbReference type="Gene3D" id="3.40.630.10">
    <property type="entry name" value="Zn peptidases"/>
    <property type="match status" value="1"/>
</dbReference>
<dbReference type="PIRSF" id="PIRSF005962">
    <property type="entry name" value="Pept_M20D_amidohydro"/>
    <property type="match status" value="1"/>
</dbReference>
<dbReference type="EMBL" id="JAWXYG010000007">
    <property type="protein sequence ID" value="KAK4267357.1"/>
    <property type="molecule type" value="Genomic_DNA"/>
</dbReference>
<dbReference type="InterPro" id="IPR017439">
    <property type="entry name" value="Amidohydrolase"/>
</dbReference>
<dbReference type="InterPro" id="IPR044757">
    <property type="entry name" value="ILR1-like_Hyd"/>
</dbReference>
<feature type="binding site" evidence="5">
    <location>
        <position position="401"/>
    </location>
    <ligand>
        <name>Mn(2+)</name>
        <dbReference type="ChEBI" id="CHEBI:29035"/>
        <label>2</label>
    </ligand>
</feature>
<dbReference type="PANTHER" id="PTHR11014">
    <property type="entry name" value="PEPTIDASE M20 FAMILY MEMBER"/>
    <property type="match status" value="1"/>
</dbReference>
<evidence type="ECO:0000256" key="2">
    <source>
        <dbReference type="ARBA" id="ARBA00022729"/>
    </source>
</evidence>
<evidence type="ECO:0000313" key="8">
    <source>
        <dbReference type="EMBL" id="KAK4267357.1"/>
    </source>
</evidence>
<feature type="chain" id="PRO_5041921484" description="Peptidase M20 dimerisation domain-containing protein" evidence="6">
    <location>
        <begin position="24"/>
        <end position="445"/>
    </location>
</feature>
<organism evidence="8 9">
    <name type="scientific">Acacia crassicarpa</name>
    <name type="common">northern wattle</name>
    <dbReference type="NCBI Taxonomy" id="499986"/>
    <lineage>
        <taxon>Eukaryota</taxon>
        <taxon>Viridiplantae</taxon>
        <taxon>Streptophyta</taxon>
        <taxon>Embryophyta</taxon>
        <taxon>Tracheophyta</taxon>
        <taxon>Spermatophyta</taxon>
        <taxon>Magnoliopsida</taxon>
        <taxon>eudicotyledons</taxon>
        <taxon>Gunneridae</taxon>
        <taxon>Pentapetalae</taxon>
        <taxon>rosids</taxon>
        <taxon>fabids</taxon>
        <taxon>Fabales</taxon>
        <taxon>Fabaceae</taxon>
        <taxon>Caesalpinioideae</taxon>
        <taxon>mimosoid clade</taxon>
        <taxon>Acacieae</taxon>
        <taxon>Acacia</taxon>
    </lineage>
</organism>
<dbReference type="InterPro" id="IPR011650">
    <property type="entry name" value="Peptidase_M20_dimer"/>
</dbReference>
<accession>A0AAE1JBB2</accession>
<evidence type="ECO:0000256" key="3">
    <source>
        <dbReference type="ARBA" id="ARBA00022801"/>
    </source>
</evidence>
<keyword evidence="9" id="KW-1185">Reference proteome</keyword>
<dbReference type="Proteomes" id="UP001293593">
    <property type="component" value="Unassembled WGS sequence"/>
</dbReference>
<dbReference type="AlphaFoldDB" id="A0AAE1JBB2"/>
<dbReference type="SUPFAM" id="SSF53187">
    <property type="entry name" value="Zn-dependent exopeptidases"/>
    <property type="match status" value="1"/>
</dbReference>
<keyword evidence="5" id="KW-0479">Metal-binding</keyword>
<evidence type="ECO:0000313" key="9">
    <source>
        <dbReference type="Proteomes" id="UP001293593"/>
    </source>
</evidence>
<protein>
    <recommendedName>
        <fullName evidence="7">Peptidase M20 dimerisation domain-containing protein</fullName>
    </recommendedName>
</protein>
<proteinExistence type="inferred from homology"/>
<comment type="similarity">
    <text evidence="1">Belongs to the peptidase M20 family.</text>
</comment>
<feature type="binding site" evidence="5">
    <location>
        <position position="140"/>
    </location>
    <ligand>
        <name>Mn(2+)</name>
        <dbReference type="ChEBI" id="CHEBI:29035"/>
        <label>2</label>
    </ligand>
</feature>
<dbReference type="FunFam" id="3.30.70.360:FF:000001">
    <property type="entry name" value="N-acetyldiaminopimelate deacetylase"/>
    <property type="match status" value="1"/>
</dbReference>
<feature type="binding site" evidence="5">
    <location>
        <position position="174"/>
    </location>
    <ligand>
        <name>Mn(2+)</name>
        <dbReference type="ChEBI" id="CHEBI:29035"/>
        <label>2</label>
    </ligand>
</feature>
<evidence type="ECO:0000259" key="7">
    <source>
        <dbReference type="Pfam" id="PF07687"/>
    </source>
</evidence>
<gene>
    <name evidence="8" type="ORF">QN277_024144</name>
</gene>
<evidence type="ECO:0000256" key="1">
    <source>
        <dbReference type="ARBA" id="ARBA00006153"/>
    </source>
</evidence>
<evidence type="ECO:0000256" key="4">
    <source>
        <dbReference type="ARBA" id="ARBA00023211"/>
    </source>
</evidence>
<dbReference type="SUPFAM" id="SSF55031">
    <property type="entry name" value="Bacterial exopeptidase dimerisation domain"/>
    <property type="match status" value="1"/>
</dbReference>
<dbReference type="PANTHER" id="PTHR11014:SF55">
    <property type="entry name" value="IAA-AMINO ACID HYDROLASE ILR1-LIKE 4"/>
    <property type="match status" value="1"/>
</dbReference>
<name>A0AAE1JBB2_9FABA</name>
<dbReference type="GO" id="GO:0005783">
    <property type="term" value="C:endoplasmic reticulum"/>
    <property type="evidence" value="ECO:0007669"/>
    <property type="project" value="TreeGrafter"/>
</dbReference>
<feature type="binding site" evidence="5">
    <location>
        <position position="138"/>
    </location>
    <ligand>
        <name>Mn(2+)</name>
        <dbReference type="ChEBI" id="CHEBI:29035"/>
        <label>2</label>
    </ligand>
</feature>
<feature type="binding site" evidence="5">
    <location>
        <position position="198"/>
    </location>
    <ligand>
        <name>Mn(2+)</name>
        <dbReference type="ChEBI" id="CHEBI:29035"/>
        <label>2</label>
    </ligand>
</feature>
<dbReference type="NCBIfam" id="TIGR01891">
    <property type="entry name" value="amidohydrolases"/>
    <property type="match status" value="1"/>
</dbReference>
<feature type="domain" description="Peptidase M20 dimerisation" evidence="7">
    <location>
        <begin position="218"/>
        <end position="313"/>
    </location>
</feature>
<keyword evidence="2 6" id="KW-0732">Signal</keyword>
<dbReference type="GO" id="GO:0046872">
    <property type="term" value="F:metal ion binding"/>
    <property type="evidence" value="ECO:0007669"/>
    <property type="project" value="UniProtKB-KW"/>
</dbReference>
<keyword evidence="3" id="KW-0378">Hydrolase</keyword>
<dbReference type="GO" id="GO:0009850">
    <property type="term" value="P:auxin metabolic process"/>
    <property type="evidence" value="ECO:0007669"/>
    <property type="project" value="InterPro"/>
</dbReference>
<reference evidence="8" key="1">
    <citation type="submission" date="2023-10" db="EMBL/GenBank/DDBJ databases">
        <title>Chromosome-level genome of the transformable northern wattle, Acacia crassicarpa.</title>
        <authorList>
            <person name="Massaro I."/>
            <person name="Sinha N.R."/>
            <person name="Poethig S."/>
            <person name="Leichty A.R."/>
        </authorList>
    </citation>
    <scope>NUCLEOTIDE SEQUENCE</scope>
    <source>
        <strain evidence="8">Acra3RX</strain>
        <tissue evidence="8">Leaf</tissue>
    </source>
</reference>
<evidence type="ECO:0000256" key="5">
    <source>
        <dbReference type="PIRSR" id="PIRSR005962-1"/>
    </source>
</evidence>